<keyword evidence="3" id="KW-1185">Reference proteome</keyword>
<keyword evidence="1" id="KW-0472">Membrane</keyword>
<evidence type="ECO:0000313" key="2">
    <source>
        <dbReference type="EMBL" id="VDP36841.1"/>
    </source>
</evidence>
<dbReference type="EMBL" id="UZAK01033390">
    <property type="protein sequence ID" value="VDP36841.1"/>
    <property type="molecule type" value="Genomic_DNA"/>
</dbReference>
<dbReference type="WBParaSite" id="SCUD_0000973201-mRNA-1">
    <property type="protein sequence ID" value="SCUD_0000973201-mRNA-1"/>
    <property type="gene ID" value="SCUD_0000973201"/>
</dbReference>
<keyword evidence="1" id="KW-0812">Transmembrane</keyword>
<name>A0A183K414_9TREM</name>
<accession>A0A183K414</accession>
<organism evidence="4">
    <name type="scientific">Schistosoma curassoni</name>
    <dbReference type="NCBI Taxonomy" id="6186"/>
    <lineage>
        <taxon>Eukaryota</taxon>
        <taxon>Metazoa</taxon>
        <taxon>Spiralia</taxon>
        <taxon>Lophotrochozoa</taxon>
        <taxon>Platyhelminthes</taxon>
        <taxon>Trematoda</taxon>
        <taxon>Digenea</taxon>
        <taxon>Strigeidida</taxon>
        <taxon>Schistosomatoidea</taxon>
        <taxon>Schistosomatidae</taxon>
        <taxon>Schistosoma</taxon>
    </lineage>
</organism>
<feature type="transmembrane region" description="Helical" evidence="1">
    <location>
        <begin position="24"/>
        <end position="51"/>
    </location>
</feature>
<reference evidence="4" key="1">
    <citation type="submission" date="2016-06" db="UniProtKB">
        <authorList>
            <consortium name="WormBaseParasite"/>
        </authorList>
    </citation>
    <scope>IDENTIFICATION</scope>
</reference>
<reference evidence="2 3" key="2">
    <citation type="submission" date="2018-11" db="EMBL/GenBank/DDBJ databases">
        <authorList>
            <consortium name="Pathogen Informatics"/>
        </authorList>
    </citation>
    <scope>NUCLEOTIDE SEQUENCE [LARGE SCALE GENOMIC DNA]</scope>
    <source>
        <strain evidence="2">Dakar</strain>
        <strain evidence="3">Dakar, Senegal</strain>
    </source>
</reference>
<evidence type="ECO:0000256" key="1">
    <source>
        <dbReference type="SAM" id="Phobius"/>
    </source>
</evidence>
<keyword evidence="1" id="KW-1133">Transmembrane helix</keyword>
<gene>
    <name evidence="2" type="ORF">SCUD_LOCUS9732</name>
</gene>
<evidence type="ECO:0000313" key="4">
    <source>
        <dbReference type="WBParaSite" id="SCUD_0000973201-mRNA-1"/>
    </source>
</evidence>
<protein>
    <submittedName>
        <fullName evidence="4">Secreted protein</fullName>
    </submittedName>
</protein>
<evidence type="ECO:0000313" key="3">
    <source>
        <dbReference type="Proteomes" id="UP000279833"/>
    </source>
</evidence>
<dbReference type="AlphaFoldDB" id="A0A183K414"/>
<feature type="transmembrane region" description="Helical" evidence="1">
    <location>
        <begin position="72"/>
        <end position="92"/>
    </location>
</feature>
<proteinExistence type="predicted"/>
<dbReference type="Proteomes" id="UP000279833">
    <property type="component" value="Unassembled WGS sequence"/>
</dbReference>
<sequence length="99" mass="10146">MWRILAVTATSAFSACAGMLSGPAALPLLICLMAMLISSIVGGLTSIGKSVAAALMSSGFSKAGRFKSSSKCSIHLSCCSSMLMITLPPLLFTGRSGLW</sequence>
<dbReference type="PROSITE" id="PS51257">
    <property type="entry name" value="PROKAR_LIPOPROTEIN"/>
    <property type="match status" value="1"/>
</dbReference>